<dbReference type="EMBL" id="LQPY01000024">
    <property type="protein sequence ID" value="ORX03028.1"/>
    <property type="molecule type" value="Genomic_DNA"/>
</dbReference>
<dbReference type="Proteomes" id="UP000028880">
    <property type="component" value="Unassembled WGS sequence"/>
</dbReference>
<dbReference type="RefSeq" id="WP_036467472.1">
    <property type="nucleotide sequence ID" value="NZ_HG964446.1"/>
</dbReference>
<gene>
    <name evidence="3" type="ORF">AWC29_18980</name>
    <name evidence="2" type="ORF">BN973_01843</name>
</gene>
<evidence type="ECO:0000313" key="3">
    <source>
        <dbReference type="EMBL" id="ORX03028.1"/>
    </source>
</evidence>
<organism evidence="2">
    <name type="scientific">Mycobacterium triplex</name>
    <dbReference type="NCBI Taxonomy" id="47839"/>
    <lineage>
        <taxon>Bacteria</taxon>
        <taxon>Bacillati</taxon>
        <taxon>Actinomycetota</taxon>
        <taxon>Actinomycetes</taxon>
        <taxon>Mycobacteriales</taxon>
        <taxon>Mycobacteriaceae</taxon>
        <taxon>Mycobacterium</taxon>
        <taxon>Mycobacterium simiae complex</taxon>
    </lineage>
</organism>
<feature type="transmembrane region" description="Helical" evidence="1">
    <location>
        <begin position="63"/>
        <end position="84"/>
    </location>
</feature>
<name>A0A024JV59_9MYCO</name>
<feature type="transmembrane region" description="Helical" evidence="1">
    <location>
        <begin position="21"/>
        <end position="43"/>
    </location>
</feature>
<keyword evidence="1" id="KW-0472">Membrane</keyword>
<reference evidence="2" key="2">
    <citation type="submission" date="2014-04" db="EMBL/GenBank/DDBJ databases">
        <authorList>
            <person name="Xu Y.W."/>
            <person name="Yang Q."/>
        </authorList>
    </citation>
    <scope>NUCLEOTIDE SEQUENCE</scope>
    <source>
        <strain evidence="2">DSM 44626</strain>
    </source>
</reference>
<proteinExistence type="predicted"/>
<accession>A0A024JV59</accession>
<protein>
    <recommendedName>
        <fullName evidence="5">Transmembrane protein</fullName>
    </recommendedName>
</protein>
<dbReference type="AlphaFoldDB" id="A0A024JV59"/>
<feature type="transmembrane region" description="Helical" evidence="1">
    <location>
        <begin position="91"/>
        <end position="112"/>
    </location>
</feature>
<dbReference type="HOGENOM" id="CLU_2058817_0_0_11"/>
<keyword evidence="1" id="KW-1133">Transmembrane helix</keyword>
<reference evidence="2" key="1">
    <citation type="journal article" date="2014" name="Genome Announc.">
        <title>Draft Genome Sequence of Mycobacterium triplex DSM 44626.</title>
        <authorList>
            <person name="Sassi M."/>
            <person name="Croce O."/>
            <person name="Robert C."/>
            <person name="Raoult D."/>
            <person name="Drancourt M."/>
        </authorList>
    </citation>
    <scope>NUCLEOTIDE SEQUENCE [LARGE SCALE GENOMIC DNA]</scope>
    <source>
        <strain evidence="2">DSM 44626</strain>
    </source>
</reference>
<dbReference type="STRING" id="47839.BN973_01843"/>
<evidence type="ECO:0008006" key="5">
    <source>
        <dbReference type="Google" id="ProtNLM"/>
    </source>
</evidence>
<evidence type="ECO:0000256" key="1">
    <source>
        <dbReference type="SAM" id="Phobius"/>
    </source>
</evidence>
<dbReference type="EMBL" id="HG964446">
    <property type="protein sequence ID" value="CDO87489.1"/>
    <property type="molecule type" value="Genomic_DNA"/>
</dbReference>
<dbReference type="Proteomes" id="UP000193710">
    <property type="component" value="Unassembled WGS sequence"/>
</dbReference>
<keyword evidence="4" id="KW-1185">Reference proteome</keyword>
<keyword evidence="1" id="KW-0812">Transmembrane</keyword>
<sequence length="119" mass="12414">MTANDPPQQRQRSTTDSIATVAMFVLAAIAGALSITFSFFFVMATDSCAGKNCDTSALDWAYAVTWGGVGIAAVVAVCGIIVAAARKRVMWVWPTIALVLIVVAGVIGSQLANSVTTHH</sequence>
<evidence type="ECO:0000313" key="4">
    <source>
        <dbReference type="Proteomes" id="UP000193710"/>
    </source>
</evidence>
<dbReference type="OrthoDB" id="4733379at2"/>
<reference evidence="3 4" key="3">
    <citation type="submission" date="2016-01" db="EMBL/GenBank/DDBJ databases">
        <title>The new phylogeny of the genus Mycobacterium.</title>
        <authorList>
            <person name="Tarcisio F."/>
            <person name="Conor M."/>
            <person name="Antonella G."/>
            <person name="Elisabetta G."/>
            <person name="Giulia F.S."/>
            <person name="Sara T."/>
            <person name="Anna F."/>
            <person name="Clotilde B."/>
            <person name="Roberto B."/>
            <person name="Veronica D.S."/>
            <person name="Fabio R."/>
            <person name="Monica P."/>
            <person name="Olivier J."/>
            <person name="Enrico T."/>
            <person name="Nicola S."/>
        </authorList>
    </citation>
    <scope>NUCLEOTIDE SEQUENCE [LARGE SCALE GENOMIC DNA]</scope>
    <source>
        <strain evidence="3 4">DSM 44626</strain>
    </source>
</reference>
<evidence type="ECO:0000313" key="2">
    <source>
        <dbReference type="EMBL" id="CDO87489.1"/>
    </source>
</evidence>
<dbReference type="eggNOG" id="ENOG5030EVP">
    <property type="taxonomic scope" value="Bacteria"/>
</dbReference>